<gene>
    <name evidence="1" type="ORF">HDID_LOCUS6527</name>
</gene>
<reference evidence="1 2" key="2">
    <citation type="submission" date="2018-11" db="EMBL/GenBank/DDBJ databases">
        <authorList>
            <consortium name="Pathogen Informatics"/>
        </authorList>
    </citation>
    <scope>NUCLEOTIDE SEQUENCE [LARGE SCALE GENOMIC DNA]</scope>
</reference>
<dbReference type="EMBL" id="UYSG01005795">
    <property type="protein sequence ID" value="VDL58845.1"/>
    <property type="molecule type" value="Genomic_DNA"/>
</dbReference>
<evidence type="ECO:0000313" key="3">
    <source>
        <dbReference type="WBParaSite" id="HDID_0000652901-mRNA-1"/>
    </source>
</evidence>
<accession>A0A0R3SNL4</accession>
<dbReference type="WBParaSite" id="HDID_0000652901-mRNA-1">
    <property type="protein sequence ID" value="HDID_0000652901-mRNA-1"/>
    <property type="gene ID" value="HDID_0000652901"/>
</dbReference>
<name>A0A0R3SNL4_HYMDI</name>
<proteinExistence type="predicted"/>
<dbReference type="Proteomes" id="UP000274504">
    <property type="component" value="Unassembled WGS sequence"/>
</dbReference>
<protein>
    <submittedName>
        <fullName evidence="3">BRCT domain-containing protein</fullName>
    </submittedName>
</protein>
<organism evidence="3">
    <name type="scientific">Hymenolepis diminuta</name>
    <name type="common">Rat tapeworm</name>
    <dbReference type="NCBI Taxonomy" id="6216"/>
    <lineage>
        <taxon>Eukaryota</taxon>
        <taxon>Metazoa</taxon>
        <taxon>Spiralia</taxon>
        <taxon>Lophotrochozoa</taxon>
        <taxon>Platyhelminthes</taxon>
        <taxon>Cestoda</taxon>
        <taxon>Eucestoda</taxon>
        <taxon>Cyclophyllidea</taxon>
        <taxon>Hymenolepididae</taxon>
        <taxon>Hymenolepis</taxon>
    </lineage>
</organism>
<evidence type="ECO:0000313" key="2">
    <source>
        <dbReference type="Proteomes" id="UP000274504"/>
    </source>
</evidence>
<evidence type="ECO:0000313" key="1">
    <source>
        <dbReference type="EMBL" id="VDL58845.1"/>
    </source>
</evidence>
<reference evidence="3" key="1">
    <citation type="submission" date="2017-02" db="UniProtKB">
        <authorList>
            <consortium name="WormBaseParasite"/>
        </authorList>
    </citation>
    <scope>IDENTIFICATION</scope>
</reference>
<sequence length="522" mass="56689">GKSAIKGKCIQTTKVAACDTGDVHVDFAYDEESMRSRGRSVVSTSTEISRKIKNSGTDAMPELILQTAQCQTSSVPLDASEKIKLPQELSITESISTDTHSALVQAILPLPRGPELVSTAVMPSVDIIESVVKRWLMRRDRVSFELTDYAALLRKHEQEDMQTYQVPVLSDVVESRRLRESELLCTEPGVDGEKSVGSVMHIEIGRKTKESGVGTLRERRARFFELETQVSPILAVGECQTSESGVDTIGRNVKETAMETQNRKATIETGTQARSSDVEVGNLVAVDDAETIIEDTSAASVNMALPLTDSEQVLLRGNQGLQSSTSTGVRLHSTAISSAHAINPTEEAISNAPKRAHEFYPTERLSSESFVTHSTTFDVSKPQETCTSDSTQTRMIKERATSPVGKSKGVSVSISTDFAEEQVCSEEIQKADESLTKASRSKICCLVSTATMCALRLETDRMLNENVIALDPISEVSIAAIAKYEESFPLSANVDKSVIKGKCIQTTKVAACDTGDVSTEFF</sequence>
<dbReference type="AlphaFoldDB" id="A0A0R3SNL4"/>